<dbReference type="InterPro" id="IPR025443">
    <property type="entry name" value="DUF4307"/>
</dbReference>
<keyword evidence="2" id="KW-0812">Transmembrane</keyword>
<keyword evidence="2" id="KW-1133">Transmembrane helix</keyword>
<evidence type="ECO:0000313" key="4">
    <source>
        <dbReference type="Proteomes" id="UP000199529"/>
    </source>
</evidence>
<evidence type="ECO:0000256" key="1">
    <source>
        <dbReference type="SAM" id="MobiDB-lite"/>
    </source>
</evidence>
<keyword evidence="2" id="KW-0472">Membrane</keyword>
<feature type="transmembrane region" description="Helical" evidence="2">
    <location>
        <begin position="47"/>
        <end position="68"/>
    </location>
</feature>
<dbReference type="AlphaFoldDB" id="A0A1H3CX32"/>
<evidence type="ECO:0000256" key="2">
    <source>
        <dbReference type="SAM" id="Phobius"/>
    </source>
</evidence>
<protein>
    <recommendedName>
        <fullName evidence="5">DUF4307 domain-containing protein</fullName>
    </recommendedName>
</protein>
<name>A0A1H3CX32_9PSEU</name>
<sequence length="170" mass="18623">MLGASPRNTRPRAAAKPEGERPSTPVTNQQIPQDRYGSRARTRPRPALRWVLISVVLVALVGVAIVGYRNLGSAPIQGKQIAFEVLDDQSVTIVLEVQRDEPQRPADCVVRARAKSGEEVGRKEVLIQPADGTTRQETVLRTSARANIGEVYGCTYNVPEYLSTHLRPTG</sequence>
<proteinExistence type="predicted"/>
<gene>
    <name evidence="3" type="ORF">SAMN05216215_1012185</name>
</gene>
<dbReference type="Proteomes" id="UP000199529">
    <property type="component" value="Unassembled WGS sequence"/>
</dbReference>
<dbReference type="STRING" id="418495.SAMN05216215_1012185"/>
<feature type="region of interest" description="Disordered" evidence="1">
    <location>
        <begin position="1"/>
        <end position="40"/>
    </location>
</feature>
<dbReference type="EMBL" id="FNOK01000012">
    <property type="protein sequence ID" value="SDX58773.1"/>
    <property type="molecule type" value="Genomic_DNA"/>
</dbReference>
<keyword evidence="4" id="KW-1185">Reference proteome</keyword>
<organism evidence="3 4">
    <name type="scientific">Saccharopolyspora shandongensis</name>
    <dbReference type="NCBI Taxonomy" id="418495"/>
    <lineage>
        <taxon>Bacteria</taxon>
        <taxon>Bacillati</taxon>
        <taxon>Actinomycetota</taxon>
        <taxon>Actinomycetes</taxon>
        <taxon>Pseudonocardiales</taxon>
        <taxon>Pseudonocardiaceae</taxon>
        <taxon>Saccharopolyspora</taxon>
    </lineage>
</organism>
<reference evidence="4" key="1">
    <citation type="submission" date="2016-10" db="EMBL/GenBank/DDBJ databases">
        <authorList>
            <person name="Varghese N."/>
            <person name="Submissions S."/>
        </authorList>
    </citation>
    <scope>NUCLEOTIDE SEQUENCE [LARGE SCALE GENOMIC DNA]</scope>
    <source>
        <strain evidence="4">CGMCC 4.3530</strain>
    </source>
</reference>
<accession>A0A1H3CX32</accession>
<evidence type="ECO:0000313" key="3">
    <source>
        <dbReference type="EMBL" id="SDX58773.1"/>
    </source>
</evidence>
<evidence type="ECO:0008006" key="5">
    <source>
        <dbReference type="Google" id="ProtNLM"/>
    </source>
</evidence>
<dbReference type="Pfam" id="PF14155">
    <property type="entry name" value="DUF4307"/>
    <property type="match status" value="1"/>
</dbReference>